<dbReference type="PROSITE" id="PS50222">
    <property type="entry name" value="EF_HAND_2"/>
    <property type="match status" value="3"/>
</dbReference>
<protein>
    <recommendedName>
        <fullName evidence="4">EF-hand domain-containing protein</fullName>
    </recommendedName>
</protein>
<keyword evidence="6" id="KW-1185">Reference proteome</keyword>
<keyword evidence="1" id="KW-0479">Metal-binding</keyword>
<evidence type="ECO:0000313" key="6">
    <source>
        <dbReference type="Proteomes" id="UP001163046"/>
    </source>
</evidence>
<dbReference type="CDD" id="cd00051">
    <property type="entry name" value="EFh"/>
    <property type="match status" value="1"/>
</dbReference>
<feature type="domain" description="EF-hand" evidence="4">
    <location>
        <begin position="89"/>
        <end position="124"/>
    </location>
</feature>
<dbReference type="Gene3D" id="1.10.238.10">
    <property type="entry name" value="EF-hand"/>
    <property type="match status" value="2"/>
</dbReference>
<name>A0A9X0CPP6_9CNID</name>
<comment type="caution">
    <text evidence="5">The sequence shown here is derived from an EMBL/GenBank/DDBJ whole genome shotgun (WGS) entry which is preliminary data.</text>
</comment>
<dbReference type="PROSITE" id="PS00018">
    <property type="entry name" value="EF_HAND_1"/>
    <property type="match status" value="4"/>
</dbReference>
<keyword evidence="3" id="KW-0106">Calcium</keyword>
<evidence type="ECO:0000256" key="2">
    <source>
        <dbReference type="ARBA" id="ARBA00022737"/>
    </source>
</evidence>
<dbReference type="AlphaFoldDB" id="A0A9X0CPP6"/>
<accession>A0A9X0CPP6</accession>
<dbReference type="EMBL" id="MU826846">
    <property type="protein sequence ID" value="KAJ7371472.1"/>
    <property type="molecule type" value="Genomic_DNA"/>
</dbReference>
<dbReference type="PANTHER" id="PTHR10827">
    <property type="entry name" value="RETICULOCALBIN"/>
    <property type="match status" value="1"/>
</dbReference>
<dbReference type="InterPro" id="IPR011992">
    <property type="entry name" value="EF-hand-dom_pair"/>
</dbReference>
<evidence type="ECO:0000256" key="3">
    <source>
        <dbReference type="ARBA" id="ARBA00022837"/>
    </source>
</evidence>
<reference evidence="5" key="1">
    <citation type="submission" date="2023-01" db="EMBL/GenBank/DDBJ databases">
        <title>Genome assembly of the deep-sea coral Lophelia pertusa.</title>
        <authorList>
            <person name="Herrera S."/>
            <person name="Cordes E."/>
        </authorList>
    </citation>
    <scope>NUCLEOTIDE SEQUENCE</scope>
    <source>
        <strain evidence="5">USNM1676648</strain>
        <tissue evidence="5">Polyp</tissue>
    </source>
</reference>
<feature type="domain" description="EF-hand" evidence="4">
    <location>
        <begin position="128"/>
        <end position="163"/>
    </location>
</feature>
<gene>
    <name evidence="5" type="ORF">OS493_025372</name>
</gene>
<dbReference type="OrthoDB" id="26525at2759"/>
<dbReference type="Pfam" id="PF13499">
    <property type="entry name" value="EF-hand_7"/>
    <property type="match status" value="2"/>
</dbReference>
<dbReference type="GO" id="GO:0005509">
    <property type="term" value="F:calcium ion binding"/>
    <property type="evidence" value="ECO:0007669"/>
    <property type="project" value="InterPro"/>
</dbReference>
<dbReference type="InterPro" id="IPR018247">
    <property type="entry name" value="EF_Hand_1_Ca_BS"/>
</dbReference>
<dbReference type="SUPFAM" id="SSF47473">
    <property type="entry name" value="EF-hand"/>
    <property type="match status" value="1"/>
</dbReference>
<evidence type="ECO:0000256" key="1">
    <source>
        <dbReference type="ARBA" id="ARBA00022723"/>
    </source>
</evidence>
<feature type="domain" description="EF-hand" evidence="4">
    <location>
        <begin position="15"/>
        <end position="45"/>
    </location>
</feature>
<dbReference type="InterPro" id="IPR002048">
    <property type="entry name" value="EF_hand_dom"/>
</dbReference>
<dbReference type="PANTHER" id="PTHR10827:SF98">
    <property type="entry name" value="45 KDA CALCIUM-BINDING PROTEIN"/>
    <property type="match status" value="1"/>
</dbReference>
<dbReference type="Proteomes" id="UP001163046">
    <property type="component" value="Unassembled WGS sequence"/>
</dbReference>
<evidence type="ECO:0000259" key="4">
    <source>
        <dbReference type="PROSITE" id="PS50222"/>
    </source>
</evidence>
<sequence length="168" mass="18925">MAKSPFGKDVPACVIRSYFKDADKDDSGSLEKSEVLAMLRQMGMDERQAEVCFMLVDKDGSQSVSEKELLEWHRTGEGYKMVDDPTRYAFVRRLVDEFKKYDKDASGVIDKAEFRALLASGSDAWSRCSDKQIAKALKTVDKDGSGTVSFSEYLAWVETKYTMNGNIK</sequence>
<proteinExistence type="predicted"/>
<organism evidence="5 6">
    <name type="scientific">Desmophyllum pertusum</name>
    <dbReference type="NCBI Taxonomy" id="174260"/>
    <lineage>
        <taxon>Eukaryota</taxon>
        <taxon>Metazoa</taxon>
        <taxon>Cnidaria</taxon>
        <taxon>Anthozoa</taxon>
        <taxon>Hexacorallia</taxon>
        <taxon>Scleractinia</taxon>
        <taxon>Caryophylliina</taxon>
        <taxon>Caryophylliidae</taxon>
        <taxon>Desmophyllum</taxon>
    </lineage>
</organism>
<dbReference type="SMART" id="SM00054">
    <property type="entry name" value="EFh"/>
    <property type="match status" value="4"/>
</dbReference>
<keyword evidence="2" id="KW-0677">Repeat</keyword>
<evidence type="ECO:0000313" key="5">
    <source>
        <dbReference type="EMBL" id="KAJ7371472.1"/>
    </source>
</evidence>